<reference evidence="1 2" key="1">
    <citation type="submission" date="2023-01" db="EMBL/GenBank/DDBJ databases">
        <title>Complete genome of Chryseobacterium camelliae VAN22-5A.</title>
        <authorList>
            <person name="Zong G."/>
            <person name="Cao G."/>
        </authorList>
    </citation>
    <scope>NUCLEOTIDE SEQUENCE [LARGE SCALE GENOMIC DNA]</scope>
    <source>
        <strain evidence="1 2">VAN22-5A</strain>
    </source>
</reference>
<dbReference type="InterPro" id="IPR050708">
    <property type="entry name" value="T6SS_VgrG/RHS"/>
</dbReference>
<dbReference type="Proteomes" id="UP001210978">
    <property type="component" value="Chromosome"/>
</dbReference>
<gene>
    <name evidence="1" type="ORF">PFY12_03100</name>
</gene>
<dbReference type="NCBIfam" id="TIGR03696">
    <property type="entry name" value="Rhs_assc_core"/>
    <property type="match status" value="1"/>
</dbReference>
<proteinExistence type="predicted"/>
<protein>
    <submittedName>
        <fullName evidence="1">RHS repeat-associated core domain-containing protein</fullName>
    </submittedName>
</protein>
<dbReference type="Gene3D" id="2.180.10.10">
    <property type="entry name" value="RHS repeat-associated core"/>
    <property type="match status" value="1"/>
</dbReference>
<evidence type="ECO:0000313" key="2">
    <source>
        <dbReference type="Proteomes" id="UP001210978"/>
    </source>
</evidence>
<dbReference type="InterPro" id="IPR039380">
    <property type="entry name" value="Toxin-ParB-like"/>
</dbReference>
<name>A0ABY7QN60_9FLAO</name>
<dbReference type="InterPro" id="IPR022385">
    <property type="entry name" value="Rhs_assc_core"/>
</dbReference>
<accession>A0ABY7QN60</accession>
<dbReference type="RefSeq" id="WP_271149415.1">
    <property type="nucleotide sequence ID" value="NZ_CP115859.1"/>
</dbReference>
<dbReference type="PANTHER" id="PTHR32305">
    <property type="match status" value="1"/>
</dbReference>
<dbReference type="CDD" id="cd16392">
    <property type="entry name" value="toxin-ParB"/>
    <property type="match status" value="1"/>
</dbReference>
<keyword evidence="2" id="KW-1185">Reference proteome</keyword>
<dbReference type="EMBL" id="CP115859">
    <property type="protein sequence ID" value="WBV61114.1"/>
    <property type="molecule type" value="Genomic_DNA"/>
</dbReference>
<evidence type="ECO:0000313" key="1">
    <source>
        <dbReference type="EMBL" id="WBV61114.1"/>
    </source>
</evidence>
<organism evidence="1 2">
    <name type="scientific">Chryseobacterium camelliae</name>
    <dbReference type="NCBI Taxonomy" id="1265445"/>
    <lineage>
        <taxon>Bacteria</taxon>
        <taxon>Pseudomonadati</taxon>
        <taxon>Bacteroidota</taxon>
        <taxon>Flavobacteriia</taxon>
        <taxon>Flavobacteriales</taxon>
        <taxon>Weeksellaceae</taxon>
        <taxon>Chryseobacterium group</taxon>
        <taxon>Chryseobacterium</taxon>
    </lineage>
</organism>
<sequence>MNASGEVKKYTVTTSWQNGATAETMSQDGTFAAGQLVKNSVTDEDGNTTSEFKNGKGQTLMVRKGNTETYYVYNKYDHLAFVIPPLASTAALDQTALNTLCYQYKYDSKSRQIAKKLPGKDWEYFVYDKMSRIVMSQDANMGASKQWLFTKYDQFGRVVYTGIYTGSQYYGNAGRETEQNTMNAVTVQTESRNAGGFNASGLTAYYTNTVYPTSFTKILSINYYDTYPTGSVARPSQVFGKNTIGDDLSQNINTKNLPTASYVKNIEDDSWTKNYIWYDEKARAIGTHSVNHLGGSTRTETELDFAGVVLQSKTYHKRLSSDTEKVITQNFEYDAQNRLKKQWHTVDGNLPELLAENSYNELSRLANKTVGNNLQSIDYTYNIRGALTKVNDPSATGKLFGYELKYYLPASTETGKRTGNIAEVLWKTASDQVLRKYAYQYDALNRMTSGTFTEPNASVPQNGFYNETATYDLGGNITALQRNGKNALNALALIDNLSYSYTGNRLNSVTDASADYNGYPDASGNTIAYDDNGNMKDHLDKWILQIDYNFLNLPDYVKFNQTYLVRDDWSGMEEFRNITTRYTYRSDGTKLNKIYTYGVGKSSAEAYRITEYLDGFQYQAEGSLLSAPALKFVPTSEGYYDFEKNKYIYSYTDHLGNVRLSYTKNGSGTEIIEENNYYPFGLKHQGYNQTLGNPSYQYEYSGKELQQETGWNDFGARMYMSDIGRWGVIDPLAETTTRVTPYNYALNNPVMFIDPDGRKAMYMGPEYELFGVENIGIINQLNQMIYNRFGSFTSFLGDGMPFNTGASSGGGGGSDIGTSATYDQAIAFLYFGNIDFSQFTEGDPPGNALSRFRDRTSNWVQDNIREPLSDWFDNNTRNIFALDAAGQARMDDFRAQSSKHMRDYVGGAIKSGAEYGIVGSGMGTGHVGAFSNKFSLENRIANFAKKKGIYSGQKGLHKDYKAIIEGFYQQMKAGKSIRPGAGFTTYDGRIVLTDGNHRMNAAIRYALETGDVKYIQMILKGIPKQPVDLRNYNIQMRNFPTK</sequence>
<dbReference type="PANTHER" id="PTHR32305:SF15">
    <property type="entry name" value="PROTEIN RHSA-RELATED"/>
    <property type="match status" value="1"/>
</dbReference>